<accession>A0ABY8UHT8</accession>
<reference evidence="3 4" key="1">
    <citation type="submission" date="2023-05" db="EMBL/GenBank/DDBJ databases">
        <title>A 100% complete, gapless, phased diploid assembly of the Scenedesmus obliquus UTEX 3031 genome.</title>
        <authorList>
            <person name="Biondi T.C."/>
            <person name="Hanschen E.R."/>
            <person name="Kwon T."/>
            <person name="Eng W."/>
            <person name="Kruse C.P.S."/>
            <person name="Koehler S.I."/>
            <person name="Kunde Y."/>
            <person name="Gleasner C.D."/>
            <person name="You Mak K.T."/>
            <person name="Polle J."/>
            <person name="Hovde B.T."/>
            <person name="Starkenburg S.R."/>
        </authorList>
    </citation>
    <scope>NUCLEOTIDE SEQUENCE [LARGE SCALE GENOMIC DNA]</scope>
    <source>
        <strain evidence="3 4">DOE0152z</strain>
    </source>
</reference>
<feature type="compositionally biased region" description="Low complexity" evidence="1">
    <location>
        <begin position="545"/>
        <end position="555"/>
    </location>
</feature>
<sequence length="588" mass="62827">MELRLLSEDELKQEYAAEKEERHAAVHFARHRVHLGPRAVSRALGLSPAHTVLLDPEGPLLGPPEFTVPIASPLERWARNWIWISNSTSTDIVVFVHRLNKIKQVLEQAYKLSAGAPGTVSAEMALKAAQDQGLTQEFNIPAAHTAQVRVSLGSGSGGAYVTTCALSSYTTLFGKNILVEQGPWGNLKNYVQPTRHPEHVETKRRLHNLVSVSGLLDQLQVLKPRPATESELLRAHTPDYVHAVQAMSADNSKAVHCVGDESHFMPGGYDLAALAAGGAITAMENVLDGSVRNAYALCRPPGHHAEPGMGGGYCLFNNVAIAALHALEQHQLERVAIVDFDVHHGNGTQAIFAEDPRVLFISVHQAGNYPLFSGDVSEIGQGPGVGTTLNVPLPPGSGRGAYRAVFDRVVAPALDMFGPQLVLVSAGFDASYMDPLGHMMLGSEDYRYFTAALQQHAATSPHCQGRVVAVHEGGYSEQYVPFCGLAVIEQLAGLRTKVQDPYWEDVYNFAYQELQPHQDACIKAAEQNLEALRQAVLRSGRQPDGSSSSSNGNGSIKAKHAAGAAGVLSSSKGAAAGTGAGQAAIHGC</sequence>
<proteinExistence type="predicted"/>
<dbReference type="PANTHER" id="PTHR10625:SF31">
    <property type="entry name" value="HISTONE DEACETYLASE DOMAIN-CONTAINING PROTEIN"/>
    <property type="match status" value="1"/>
</dbReference>
<keyword evidence="4" id="KW-1185">Reference proteome</keyword>
<evidence type="ECO:0000313" key="4">
    <source>
        <dbReference type="Proteomes" id="UP001244341"/>
    </source>
</evidence>
<evidence type="ECO:0000259" key="2">
    <source>
        <dbReference type="Pfam" id="PF00850"/>
    </source>
</evidence>
<dbReference type="Gene3D" id="3.40.800.20">
    <property type="entry name" value="Histone deacetylase domain"/>
    <property type="match status" value="1"/>
</dbReference>
<name>A0ABY8UHT8_TETOB</name>
<dbReference type="PANTHER" id="PTHR10625">
    <property type="entry name" value="HISTONE DEACETYLASE HDAC1-RELATED"/>
    <property type="match status" value="1"/>
</dbReference>
<dbReference type="InterPro" id="IPR000286">
    <property type="entry name" value="HDACs"/>
</dbReference>
<dbReference type="Proteomes" id="UP001244341">
    <property type="component" value="Chromosome 12b"/>
</dbReference>
<dbReference type="InterPro" id="IPR023801">
    <property type="entry name" value="His_deacetylse_dom"/>
</dbReference>
<evidence type="ECO:0000313" key="3">
    <source>
        <dbReference type="EMBL" id="WIA20939.1"/>
    </source>
</evidence>
<dbReference type="Pfam" id="PF00850">
    <property type="entry name" value="Hist_deacetyl"/>
    <property type="match status" value="1"/>
</dbReference>
<dbReference type="CDD" id="cd09996">
    <property type="entry name" value="HDAC_classII_1"/>
    <property type="match status" value="1"/>
</dbReference>
<dbReference type="SUPFAM" id="SSF52768">
    <property type="entry name" value="Arginase/deacetylase"/>
    <property type="match status" value="1"/>
</dbReference>
<dbReference type="EMBL" id="CP126219">
    <property type="protein sequence ID" value="WIA20939.1"/>
    <property type="molecule type" value="Genomic_DNA"/>
</dbReference>
<gene>
    <name evidence="3" type="ORF">OEZ85_005280</name>
</gene>
<protein>
    <recommendedName>
        <fullName evidence="2">Histone deacetylase domain-containing protein</fullName>
    </recommendedName>
</protein>
<organism evidence="3 4">
    <name type="scientific">Tetradesmus obliquus</name>
    <name type="common">Green alga</name>
    <name type="synonym">Acutodesmus obliquus</name>
    <dbReference type="NCBI Taxonomy" id="3088"/>
    <lineage>
        <taxon>Eukaryota</taxon>
        <taxon>Viridiplantae</taxon>
        <taxon>Chlorophyta</taxon>
        <taxon>core chlorophytes</taxon>
        <taxon>Chlorophyceae</taxon>
        <taxon>CS clade</taxon>
        <taxon>Sphaeropleales</taxon>
        <taxon>Scenedesmaceae</taxon>
        <taxon>Tetradesmus</taxon>
    </lineage>
</organism>
<feature type="domain" description="Histone deacetylase" evidence="2">
    <location>
        <begin position="196"/>
        <end position="489"/>
    </location>
</feature>
<dbReference type="InterPro" id="IPR037138">
    <property type="entry name" value="His_deacetylse_dom_sf"/>
</dbReference>
<evidence type="ECO:0000256" key="1">
    <source>
        <dbReference type="SAM" id="MobiDB-lite"/>
    </source>
</evidence>
<dbReference type="PRINTS" id="PR01270">
    <property type="entry name" value="HDASUPER"/>
</dbReference>
<feature type="region of interest" description="Disordered" evidence="1">
    <location>
        <begin position="538"/>
        <end position="557"/>
    </location>
</feature>
<dbReference type="InterPro" id="IPR023696">
    <property type="entry name" value="Ureohydrolase_dom_sf"/>
</dbReference>